<dbReference type="AlphaFoldDB" id="A0A8B8BAP7"/>
<dbReference type="RefSeq" id="XP_022300502.1">
    <property type="nucleotide sequence ID" value="XM_022444794.1"/>
</dbReference>
<dbReference type="KEGG" id="cvn:111108738"/>
<evidence type="ECO:0000313" key="2">
    <source>
        <dbReference type="RefSeq" id="XP_022300502.1"/>
    </source>
</evidence>
<sequence length="104" mass="11798">MYPKLVEFMEHCCVSRKYFFTVWKCGASDCKICDPPRLPVDVFSQLHNFPDPVPGDGEHYREFSEVFGTETTEEYCPLFSAKQKATLANSHGIPFSPSAQTAKQ</sequence>
<gene>
    <name evidence="2" type="primary">LOC111108738</name>
</gene>
<keyword evidence="1" id="KW-1185">Reference proteome</keyword>
<name>A0A8B8BAP7_CRAVI</name>
<protein>
    <submittedName>
        <fullName evidence="2">Uncharacterized protein LOC111108738</fullName>
    </submittedName>
</protein>
<dbReference type="Proteomes" id="UP000694844">
    <property type="component" value="Chromosome 1"/>
</dbReference>
<proteinExistence type="predicted"/>
<dbReference type="OrthoDB" id="2359729at2759"/>
<organism evidence="1 2">
    <name type="scientific">Crassostrea virginica</name>
    <name type="common">Eastern oyster</name>
    <dbReference type="NCBI Taxonomy" id="6565"/>
    <lineage>
        <taxon>Eukaryota</taxon>
        <taxon>Metazoa</taxon>
        <taxon>Spiralia</taxon>
        <taxon>Lophotrochozoa</taxon>
        <taxon>Mollusca</taxon>
        <taxon>Bivalvia</taxon>
        <taxon>Autobranchia</taxon>
        <taxon>Pteriomorphia</taxon>
        <taxon>Ostreida</taxon>
        <taxon>Ostreoidea</taxon>
        <taxon>Ostreidae</taxon>
        <taxon>Crassostrea</taxon>
    </lineage>
</organism>
<reference evidence="2" key="2">
    <citation type="submission" date="2025-08" db="UniProtKB">
        <authorList>
            <consortium name="RefSeq"/>
        </authorList>
    </citation>
    <scope>IDENTIFICATION</scope>
    <source>
        <tissue evidence="2">Whole sample</tissue>
    </source>
</reference>
<accession>A0A8B8BAP7</accession>
<reference evidence="1" key="1">
    <citation type="submission" date="2024-06" db="UniProtKB">
        <authorList>
            <consortium name="RefSeq"/>
        </authorList>
    </citation>
    <scope>NUCLEOTIDE SEQUENCE [LARGE SCALE GENOMIC DNA]</scope>
</reference>
<dbReference type="GeneID" id="111108738"/>
<evidence type="ECO:0000313" key="1">
    <source>
        <dbReference type="Proteomes" id="UP000694844"/>
    </source>
</evidence>